<proteinExistence type="predicted"/>
<accession>A0A6G6GJM9</accession>
<protein>
    <submittedName>
        <fullName evidence="1">Uncharacterized protein</fullName>
    </submittedName>
</protein>
<reference evidence="1 2" key="1">
    <citation type="submission" date="2020-02" db="EMBL/GenBank/DDBJ databases">
        <title>Complete genome sequence of Flavobacteriaceae bacterium.</title>
        <authorList>
            <person name="Kim S.-J."/>
            <person name="Kim Y.-S."/>
            <person name="Kim K.-H."/>
        </authorList>
    </citation>
    <scope>NUCLEOTIDE SEQUENCE [LARGE SCALE GENOMIC DNA]</scope>
    <source>
        <strain evidence="1 2">RR4-40</strain>
    </source>
</reference>
<organism evidence="1 2">
    <name type="scientific">Rasiella rasia</name>
    <dbReference type="NCBI Taxonomy" id="2744027"/>
    <lineage>
        <taxon>Bacteria</taxon>
        <taxon>Pseudomonadati</taxon>
        <taxon>Bacteroidota</taxon>
        <taxon>Flavobacteriia</taxon>
        <taxon>Flavobacteriales</taxon>
        <taxon>Flavobacteriaceae</taxon>
        <taxon>Rasiella</taxon>
    </lineage>
</organism>
<evidence type="ECO:0000313" key="1">
    <source>
        <dbReference type="EMBL" id="QIE58623.1"/>
    </source>
</evidence>
<keyword evidence="2" id="KW-1185">Reference proteome</keyword>
<name>A0A6G6GJM9_9FLAO</name>
<evidence type="ECO:0000313" key="2">
    <source>
        <dbReference type="Proteomes" id="UP000505306"/>
    </source>
</evidence>
<dbReference type="RefSeq" id="WP_164678656.1">
    <property type="nucleotide sequence ID" value="NZ_CP049057.1"/>
</dbReference>
<dbReference type="AlphaFoldDB" id="A0A6G6GJM9"/>
<dbReference type="Proteomes" id="UP000505306">
    <property type="component" value="Chromosome"/>
</dbReference>
<gene>
    <name evidence="1" type="ORF">G5B37_03320</name>
</gene>
<dbReference type="EMBL" id="CP049057">
    <property type="protein sequence ID" value="QIE58623.1"/>
    <property type="molecule type" value="Genomic_DNA"/>
</dbReference>
<sequence>MRIFISFLLAVTFVNAQEIDSRRISINSDFIDSVRLGQFNQTNSDLYLTIESSHDECGEWGGHYEIITIKSNTVGELFADYKKYGVSCDSVSYYNQRKKNKIKPIQHKKVKLDDNKLIAIKEFSLELLLANFSEIRPGHSGKFFKLKHRDNFTIEYSDYFGSKGFINVYDSFLEKLGVK</sequence>
<dbReference type="KEGG" id="mgel:G5B37_03320"/>